<feature type="non-terminal residue" evidence="2">
    <location>
        <position position="89"/>
    </location>
</feature>
<evidence type="ECO:0000313" key="2">
    <source>
        <dbReference type="EMBL" id="KFM81318.1"/>
    </source>
</evidence>
<dbReference type="Proteomes" id="UP000054359">
    <property type="component" value="Unassembled WGS sequence"/>
</dbReference>
<gene>
    <name evidence="2" type="ORF">X975_00325</name>
</gene>
<evidence type="ECO:0000313" key="3">
    <source>
        <dbReference type="Proteomes" id="UP000054359"/>
    </source>
</evidence>
<organism evidence="2 3">
    <name type="scientific">Stegodyphus mimosarum</name>
    <name type="common">African social velvet spider</name>
    <dbReference type="NCBI Taxonomy" id="407821"/>
    <lineage>
        <taxon>Eukaryota</taxon>
        <taxon>Metazoa</taxon>
        <taxon>Ecdysozoa</taxon>
        <taxon>Arthropoda</taxon>
        <taxon>Chelicerata</taxon>
        <taxon>Arachnida</taxon>
        <taxon>Araneae</taxon>
        <taxon>Araneomorphae</taxon>
        <taxon>Entelegynae</taxon>
        <taxon>Eresoidea</taxon>
        <taxon>Eresidae</taxon>
        <taxon>Stegodyphus</taxon>
    </lineage>
</organism>
<dbReference type="AlphaFoldDB" id="A0A087UVC9"/>
<dbReference type="EMBL" id="KK121836">
    <property type="protein sequence ID" value="KFM81318.1"/>
    <property type="molecule type" value="Genomic_DNA"/>
</dbReference>
<feature type="region of interest" description="Disordered" evidence="1">
    <location>
        <begin position="11"/>
        <end position="36"/>
    </location>
</feature>
<feature type="compositionally biased region" description="Basic residues" evidence="1">
    <location>
        <begin position="12"/>
        <end position="24"/>
    </location>
</feature>
<name>A0A087UVC9_STEMI</name>
<accession>A0A087UVC9</accession>
<keyword evidence="3" id="KW-1185">Reference proteome</keyword>
<protein>
    <submittedName>
        <fullName evidence="2">Uncharacterized protein</fullName>
    </submittedName>
</protein>
<evidence type="ECO:0000256" key="1">
    <source>
        <dbReference type="SAM" id="MobiDB-lite"/>
    </source>
</evidence>
<proteinExistence type="predicted"/>
<sequence>MSPRIGNCQRYLLKKPKGKGKKRQSQNPKEVEYNPKRDRPESYTFRLLRWSRWLYSLRDILKNVYRKNRLLTWTSDNVDYFSTVSTLQL</sequence>
<reference evidence="2 3" key="1">
    <citation type="submission" date="2013-11" db="EMBL/GenBank/DDBJ databases">
        <title>Genome sequencing of Stegodyphus mimosarum.</title>
        <authorList>
            <person name="Bechsgaard J."/>
        </authorList>
    </citation>
    <scope>NUCLEOTIDE SEQUENCE [LARGE SCALE GENOMIC DNA]</scope>
</reference>